<proteinExistence type="predicted"/>
<name>A0AAW4WC29_9FIRM</name>
<dbReference type="GO" id="GO:0003735">
    <property type="term" value="F:structural constituent of ribosome"/>
    <property type="evidence" value="ECO:0007669"/>
    <property type="project" value="InterPro"/>
</dbReference>
<dbReference type="GO" id="GO:0006412">
    <property type="term" value="P:translation"/>
    <property type="evidence" value="ECO:0007669"/>
    <property type="project" value="InterPro"/>
</dbReference>
<evidence type="ECO:0000259" key="1">
    <source>
        <dbReference type="Pfam" id="PF00542"/>
    </source>
</evidence>
<sequence>MELKLLNDLSENNGFQISARNERVEELIKVLDNLGADYEMDMNENDSDVDEDDMYVEMDTEAALIITSTGDKKVQLIKLIREYTGSDLKEAKECIDEIEDGNGFFIKGSLEVLEEMKQELDAIGATSKMKYRDKQEQGGCYCNNCGAELASGTKFCPKCGAKVEEAQKMFCSQCGNEIMPGAKFCTKCGARCM</sequence>
<dbReference type="EMBL" id="JAJEQW010000003">
    <property type="protein sequence ID" value="MCC2241453.1"/>
    <property type="molecule type" value="Genomic_DNA"/>
</dbReference>
<dbReference type="GO" id="GO:0005840">
    <property type="term" value="C:ribosome"/>
    <property type="evidence" value="ECO:0007669"/>
    <property type="project" value="UniProtKB-KW"/>
</dbReference>
<organism evidence="3 4">
    <name type="scientific">Roseburia amylophila</name>
    <dbReference type="NCBI Taxonomy" id="2981794"/>
    <lineage>
        <taxon>Bacteria</taxon>
        <taxon>Bacillati</taxon>
        <taxon>Bacillota</taxon>
        <taxon>Clostridia</taxon>
        <taxon>Lachnospirales</taxon>
        <taxon>Lachnospiraceae</taxon>
        <taxon>Roseburia</taxon>
    </lineage>
</organism>
<keyword evidence="3" id="KW-0687">Ribonucleoprotein</keyword>
<dbReference type="AlphaFoldDB" id="A0AAW4WC29"/>
<dbReference type="Pfam" id="PF00542">
    <property type="entry name" value="Ribosomal_L12"/>
    <property type="match status" value="1"/>
</dbReference>
<feature type="domain" description="DZANK-type" evidence="2">
    <location>
        <begin position="142"/>
        <end position="189"/>
    </location>
</feature>
<evidence type="ECO:0000259" key="2">
    <source>
        <dbReference type="Pfam" id="PF12773"/>
    </source>
</evidence>
<protein>
    <submittedName>
        <fullName evidence="3">Ribosomal protein L7/L12</fullName>
    </submittedName>
</protein>
<keyword evidence="3" id="KW-0689">Ribosomal protein</keyword>
<dbReference type="InterPro" id="IPR025874">
    <property type="entry name" value="DZR"/>
</dbReference>
<accession>A0AAW4WC29</accession>
<dbReference type="SUPFAM" id="SSF54736">
    <property type="entry name" value="ClpS-like"/>
    <property type="match status" value="1"/>
</dbReference>
<dbReference type="InterPro" id="IPR014719">
    <property type="entry name" value="Ribosomal_bL12_C/ClpS-like"/>
</dbReference>
<reference evidence="3" key="1">
    <citation type="submission" date="2021-10" db="EMBL/GenBank/DDBJ databases">
        <title>Anaerobic single-cell dispensing facilitates the cultivation of human gut bacteria.</title>
        <authorList>
            <person name="Afrizal A."/>
        </authorList>
    </citation>
    <scope>NUCLEOTIDE SEQUENCE</scope>
    <source>
        <strain evidence="3">CLA-AA-H204</strain>
    </source>
</reference>
<dbReference type="Proteomes" id="UP001198893">
    <property type="component" value="Unassembled WGS sequence"/>
</dbReference>
<evidence type="ECO:0000313" key="4">
    <source>
        <dbReference type="Proteomes" id="UP001198893"/>
    </source>
</evidence>
<gene>
    <name evidence="3" type="ORF">LKD47_03920</name>
</gene>
<dbReference type="Pfam" id="PF12773">
    <property type="entry name" value="DZR"/>
    <property type="match status" value="1"/>
</dbReference>
<evidence type="ECO:0000313" key="3">
    <source>
        <dbReference type="EMBL" id="MCC2241453.1"/>
    </source>
</evidence>
<dbReference type="RefSeq" id="WP_227709733.1">
    <property type="nucleotide sequence ID" value="NZ_JAJEQW010000003.1"/>
</dbReference>
<dbReference type="InterPro" id="IPR013823">
    <property type="entry name" value="Ribosomal_bL12_C"/>
</dbReference>
<comment type="caution">
    <text evidence="3">The sequence shown here is derived from an EMBL/GenBank/DDBJ whole genome shotgun (WGS) entry which is preliminary data.</text>
</comment>
<feature type="domain" description="Large ribosomal subunit protein bL12 C-terminal" evidence="1">
    <location>
        <begin position="64"/>
        <end position="130"/>
    </location>
</feature>
<dbReference type="Gene3D" id="3.30.1390.10">
    <property type="match status" value="1"/>
</dbReference>